<comment type="caution">
    <text evidence="4">The sequence shown here is derived from an EMBL/GenBank/DDBJ whole genome shotgun (WGS) entry which is preliminary data.</text>
</comment>
<dbReference type="OrthoDB" id="9800872at2"/>
<name>A0A544QWR9_9FIRM</name>
<dbReference type="CDD" id="cd00158">
    <property type="entry name" value="RHOD"/>
    <property type="match status" value="1"/>
</dbReference>
<dbReference type="InterPro" id="IPR001763">
    <property type="entry name" value="Rhodanese-like_dom"/>
</dbReference>
<evidence type="ECO:0000313" key="4">
    <source>
        <dbReference type="EMBL" id="TQQ85157.1"/>
    </source>
</evidence>
<dbReference type="PANTHER" id="PTHR43031:SF18">
    <property type="entry name" value="RHODANESE-RELATED SULFURTRANSFERASES"/>
    <property type="match status" value="1"/>
</dbReference>
<evidence type="ECO:0000313" key="5">
    <source>
        <dbReference type="Proteomes" id="UP000317863"/>
    </source>
</evidence>
<keyword evidence="2" id="KW-0732">Signal</keyword>
<dbReference type="InterPro" id="IPR050229">
    <property type="entry name" value="GlpE_sulfurtransferase"/>
</dbReference>
<dbReference type="Gene3D" id="3.40.250.10">
    <property type="entry name" value="Rhodanese-like domain"/>
    <property type="match status" value="1"/>
</dbReference>
<protein>
    <submittedName>
        <fullName evidence="4">Rhodanese-like domain-containing protein</fullName>
    </submittedName>
</protein>
<dbReference type="Pfam" id="PF00581">
    <property type="entry name" value="Rhodanese"/>
    <property type="match status" value="1"/>
</dbReference>
<gene>
    <name evidence="4" type="ORF">EXD82_03430</name>
</gene>
<dbReference type="AlphaFoldDB" id="A0A544QWR9"/>
<evidence type="ECO:0000256" key="2">
    <source>
        <dbReference type="SAM" id="SignalP"/>
    </source>
</evidence>
<feature type="compositionally biased region" description="Low complexity" evidence="1">
    <location>
        <begin position="27"/>
        <end position="41"/>
    </location>
</feature>
<dbReference type="EMBL" id="SGJB01000004">
    <property type="protein sequence ID" value="TQQ85157.1"/>
    <property type="molecule type" value="Genomic_DNA"/>
</dbReference>
<dbReference type="PROSITE" id="PS51257">
    <property type="entry name" value="PROKAR_LIPOPROTEIN"/>
    <property type="match status" value="1"/>
</dbReference>
<evidence type="ECO:0000259" key="3">
    <source>
        <dbReference type="PROSITE" id="PS50206"/>
    </source>
</evidence>
<feature type="region of interest" description="Disordered" evidence="1">
    <location>
        <begin position="27"/>
        <end position="48"/>
    </location>
</feature>
<dbReference type="RefSeq" id="WP_142535514.1">
    <property type="nucleotide sequence ID" value="NZ_SGJB01000004.1"/>
</dbReference>
<dbReference type="SUPFAM" id="SSF52821">
    <property type="entry name" value="Rhodanese/Cell cycle control phosphatase"/>
    <property type="match status" value="1"/>
</dbReference>
<dbReference type="InterPro" id="IPR036873">
    <property type="entry name" value="Rhodanese-like_dom_sf"/>
</dbReference>
<feature type="domain" description="Rhodanese" evidence="3">
    <location>
        <begin position="59"/>
        <end position="145"/>
    </location>
</feature>
<feature type="chain" id="PRO_5039609413" evidence="2">
    <location>
        <begin position="22"/>
        <end position="147"/>
    </location>
</feature>
<dbReference type="SMART" id="SM00450">
    <property type="entry name" value="RHOD"/>
    <property type="match status" value="1"/>
</dbReference>
<keyword evidence="5" id="KW-1185">Reference proteome</keyword>
<sequence>MKLNRKLSVVLAGMMIASMFAVSGCSNNSDSSSGESTSQEQKTAEVKDMTGDELVSSMGEENAVVIDARDAEEFKAGHIDGAINVFVDEAESKLSDLEQYKDSKVMVYCNSGKKSGKLAELLVENGFTDVYNADGVKEYEYNLVKGE</sequence>
<dbReference type="Proteomes" id="UP000317863">
    <property type="component" value="Unassembled WGS sequence"/>
</dbReference>
<evidence type="ECO:0000256" key="1">
    <source>
        <dbReference type="SAM" id="MobiDB-lite"/>
    </source>
</evidence>
<feature type="signal peptide" evidence="2">
    <location>
        <begin position="1"/>
        <end position="21"/>
    </location>
</feature>
<dbReference type="PANTHER" id="PTHR43031">
    <property type="entry name" value="FAD-DEPENDENT OXIDOREDUCTASE"/>
    <property type="match status" value="1"/>
</dbReference>
<accession>A0A544QWR9</accession>
<organism evidence="4 5">
    <name type="scientific">Peptacetobacter hominis</name>
    <dbReference type="NCBI Taxonomy" id="2743610"/>
    <lineage>
        <taxon>Bacteria</taxon>
        <taxon>Bacillati</taxon>
        <taxon>Bacillota</taxon>
        <taxon>Clostridia</taxon>
        <taxon>Peptostreptococcales</taxon>
        <taxon>Peptostreptococcaceae</taxon>
        <taxon>Peptacetobacter</taxon>
    </lineage>
</organism>
<proteinExistence type="predicted"/>
<reference evidence="4 5" key="1">
    <citation type="submission" date="2019-02" db="EMBL/GenBank/DDBJ databases">
        <title>Peptostreptococcaceae bacterium ZHW00191 nov., a new bacterium isolated from the human gut.</title>
        <authorList>
            <person name="Zhou H.-W."/>
            <person name="Chen X.-J."/>
        </authorList>
    </citation>
    <scope>NUCLEOTIDE SEQUENCE [LARGE SCALE GENOMIC DNA]</scope>
    <source>
        <strain evidence="4 5">ZHW00191</strain>
    </source>
</reference>
<dbReference type="PROSITE" id="PS50206">
    <property type="entry name" value="RHODANESE_3"/>
    <property type="match status" value="1"/>
</dbReference>